<accession>A0A1R3RBF7</accession>
<dbReference type="EMBL" id="KV907509">
    <property type="protein sequence ID" value="OOF91818.1"/>
    <property type="molecule type" value="Genomic_DNA"/>
</dbReference>
<sequence>MAESTSHKSSRVWLITGSSSGFGKIFVSEISARGDRVMAPAWNISKLLDFAHSDNVKLLELDTTESHDSLDEKVSEAIGLFGQVDVLVKRRIRSLWCSGRIEKEVTSFGVNVHLAVLGQFRSDILSGGRRQSGRSPNSIRDYEAVVEVSQNRLEETNGK</sequence>
<dbReference type="AlphaFoldDB" id="A0A1R3RBF7"/>
<comment type="similarity">
    <text evidence="1">Belongs to the short-chain dehydrogenases/reductases (SDR) family.</text>
</comment>
<dbReference type="Gene3D" id="3.40.50.720">
    <property type="entry name" value="NAD(P)-binding Rossmann-like Domain"/>
    <property type="match status" value="1"/>
</dbReference>
<proteinExistence type="inferred from homology"/>
<dbReference type="SUPFAM" id="SSF51735">
    <property type="entry name" value="NAD(P)-binding Rossmann-fold domains"/>
    <property type="match status" value="1"/>
</dbReference>
<dbReference type="VEuPathDB" id="FungiDB:ASPCADRAFT_408936"/>
<name>A0A1R3RBF7_ASPC5</name>
<evidence type="ECO:0000256" key="2">
    <source>
        <dbReference type="ARBA" id="ARBA00023002"/>
    </source>
</evidence>
<reference evidence="4" key="1">
    <citation type="journal article" date="2017" name="Genome Biol.">
        <title>Comparative genomics reveals high biological diversity and specific adaptations in the industrially and medically important fungal genus Aspergillus.</title>
        <authorList>
            <person name="de Vries R.P."/>
            <person name="Riley R."/>
            <person name="Wiebenga A."/>
            <person name="Aguilar-Osorio G."/>
            <person name="Amillis S."/>
            <person name="Uchima C.A."/>
            <person name="Anderluh G."/>
            <person name="Asadollahi M."/>
            <person name="Askin M."/>
            <person name="Barry K."/>
            <person name="Battaglia E."/>
            <person name="Bayram O."/>
            <person name="Benocci T."/>
            <person name="Braus-Stromeyer S.A."/>
            <person name="Caldana C."/>
            <person name="Canovas D."/>
            <person name="Cerqueira G.C."/>
            <person name="Chen F."/>
            <person name="Chen W."/>
            <person name="Choi C."/>
            <person name="Clum A."/>
            <person name="Dos Santos R.A."/>
            <person name="Damasio A.R."/>
            <person name="Diallinas G."/>
            <person name="Emri T."/>
            <person name="Fekete E."/>
            <person name="Flipphi M."/>
            <person name="Freyberg S."/>
            <person name="Gallo A."/>
            <person name="Gournas C."/>
            <person name="Habgood R."/>
            <person name="Hainaut M."/>
            <person name="Harispe M.L."/>
            <person name="Henrissat B."/>
            <person name="Hilden K.S."/>
            <person name="Hope R."/>
            <person name="Hossain A."/>
            <person name="Karabika E."/>
            <person name="Karaffa L."/>
            <person name="Karanyi Z."/>
            <person name="Krasevec N."/>
            <person name="Kuo A."/>
            <person name="Kusch H."/>
            <person name="LaButti K."/>
            <person name="Lagendijk E.L."/>
            <person name="Lapidus A."/>
            <person name="Levasseur A."/>
            <person name="Lindquist E."/>
            <person name="Lipzen A."/>
            <person name="Logrieco A.F."/>
            <person name="MacCabe A."/>
            <person name="Maekelae M.R."/>
            <person name="Malavazi I."/>
            <person name="Melin P."/>
            <person name="Meyer V."/>
            <person name="Mielnichuk N."/>
            <person name="Miskei M."/>
            <person name="Molnar A.P."/>
            <person name="Mule G."/>
            <person name="Ngan C.Y."/>
            <person name="Orejas M."/>
            <person name="Orosz E."/>
            <person name="Ouedraogo J.P."/>
            <person name="Overkamp K.M."/>
            <person name="Park H.-S."/>
            <person name="Perrone G."/>
            <person name="Piumi F."/>
            <person name="Punt P.J."/>
            <person name="Ram A.F."/>
            <person name="Ramon A."/>
            <person name="Rauscher S."/>
            <person name="Record E."/>
            <person name="Riano-Pachon D.M."/>
            <person name="Robert V."/>
            <person name="Roehrig J."/>
            <person name="Ruller R."/>
            <person name="Salamov A."/>
            <person name="Salih N.S."/>
            <person name="Samson R.A."/>
            <person name="Sandor E."/>
            <person name="Sanguinetti M."/>
            <person name="Schuetze T."/>
            <person name="Sepcic K."/>
            <person name="Shelest E."/>
            <person name="Sherlock G."/>
            <person name="Sophianopoulou V."/>
            <person name="Squina F.M."/>
            <person name="Sun H."/>
            <person name="Susca A."/>
            <person name="Todd R.B."/>
            <person name="Tsang A."/>
            <person name="Unkles S.E."/>
            <person name="van de Wiele N."/>
            <person name="van Rossen-Uffink D."/>
            <person name="Oliveira J.V."/>
            <person name="Vesth T.C."/>
            <person name="Visser J."/>
            <person name="Yu J.-H."/>
            <person name="Zhou M."/>
            <person name="Andersen M.R."/>
            <person name="Archer D.B."/>
            <person name="Baker S.E."/>
            <person name="Benoit I."/>
            <person name="Brakhage A.A."/>
            <person name="Braus G.H."/>
            <person name="Fischer R."/>
            <person name="Frisvad J.C."/>
            <person name="Goldman G.H."/>
            <person name="Houbraken J."/>
            <person name="Oakley B."/>
            <person name="Pocsi I."/>
            <person name="Scazzocchio C."/>
            <person name="Seiboth B."/>
            <person name="vanKuyk P.A."/>
            <person name="Wortman J."/>
            <person name="Dyer P.S."/>
            <person name="Grigoriev I.V."/>
        </authorList>
    </citation>
    <scope>NUCLEOTIDE SEQUENCE [LARGE SCALE GENOMIC DNA]</scope>
    <source>
        <strain evidence="4">ITEM 5010</strain>
    </source>
</reference>
<dbReference type="Proteomes" id="UP000188318">
    <property type="component" value="Unassembled WGS sequence"/>
</dbReference>
<dbReference type="GO" id="GO:0016491">
    <property type="term" value="F:oxidoreductase activity"/>
    <property type="evidence" value="ECO:0007669"/>
    <property type="project" value="UniProtKB-KW"/>
</dbReference>
<dbReference type="InterPro" id="IPR036291">
    <property type="entry name" value="NAD(P)-bd_dom_sf"/>
</dbReference>
<dbReference type="InterPro" id="IPR002347">
    <property type="entry name" value="SDR_fam"/>
</dbReference>
<protein>
    <submittedName>
        <fullName evidence="3">Uncharacterized protein</fullName>
    </submittedName>
</protein>
<dbReference type="PANTHER" id="PTHR43976:SF16">
    <property type="entry name" value="SHORT-CHAIN DEHYDROGENASE_REDUCTASE FAMILY PROTEIN"/>
    <property type="match status" value="1"/>
</dbReference>
<keyword evidence="4" id="KW-1185">Reference proteome</keyword>
<dbReference type="InterPro" id="IPR051911">
    <property type="entry name" value="SDR_oxidoreductase"/>
</dbReference>
<evidence type="ECO:0000256" key="1">
    <source>
        <dbReference type="ARBA" id="ARBA00006484"/>
    </source>
</evidence>
<gene>
    <name evidence="3" type="ORF">ASPCADRAFT_408936</name>
</gene>
<keyword evidence="2" id="KW-0560">Oxidoreductase</keyword>
<dbReference type="OrthoDB" id="1274115at2759"/>
<dbReference type="Pfam" id="PF00106">
    <property type="entry name" value="adh_short"/>
    <property type="match status" value="1"/>
</dbReference>
<evidence type="ECO:0000313" key="4">
    <source>
        <dbReference type="Proteomes" id="UP000188318"/>
    </source>
</evidence>
<dbReference type="PANTHER" id="PTHR43976">
    <property type="entry name" value="SHORT CHAIN DEHYDROGENASE"/>
    <property type="match status" value="1"/>
</dbReference>
<evidence type="ECO:0000313" key="3">
    <source>
        <dbReference type="EMBL" id="OOF91818.1"/>
    </source>
</evidence>
<organism evidence="3 4">
    <name type="scientific">Aspergillus carbonarius (strain ITEM 5010)</name>
    <dbReference type="NCBI Taxonomy" id="602072"/>
    <lineage>
        <taxon>Eukaryota</taxon>
        <taxon>Fungi</taxon>
        <taxon>Dikarya</taxon>
        <taxon>Ascomycota</taxon>
        <taxon>Pezizomycotina</taxon>
        <taxon>Eurotiomycetes</taxon>
        <taxon>Eurotiomycetidae</taxon>
        <taxon>Eurotiales</taxon>
        <taxon>Aspergillaceae</taxon>
        <taxon>Aspergillus</taxon>
        <taxon>Aspergillus subgen. Circumdati</taxon>
    </lineage>
</organism>